<name>E8LHS5_SUCHY</name>
<keyword evidence="6 7" id="KW-0472">Membrane</keyword>
<protein>
    <submittedName>
        <fullName evidence="9">ABC transporter, permease protein</fullName>
    </submittedName>
</protein>
<dbReference type="AlphaFoldDB" id="E8LHS5"/>
<feature type="transmembrane region" description="Helical" evidence="7">
    <location>
        <begin position="67"/>
        <end position="84"/>
    </location>
</feature>
<evidence type="ECO:0000256" key="4">
    <source>
        <dbReference type="ARBA" id="ARBA00022692"/>
    </source>
</evidence>
<dbReference type="PROSITE" id="PS50928">
    <property type="entry name" value="ABC_TM1"/>
    <property type="match status" value="1"/>
</dbReference>
<dbReference type="Proteomes" id="UP000018458">
    <property type="component" value="Unassembled WGS sequence"/>
</dbReference>
<reference evidence="9 10" key="1">
    <citation type="submission" date="2011-01" db="EMBL/GenBank/DDBJ databases">
        <authorList>
            <person name="Weinstock G."/>
            <person name="Sodergren E."/>
            <person name="Clifton S."/>
            <person name="Fulton L."/>
            <person name="Fulton B."/>
            <person name="Courtney L."/>
            <person name="Fronick C."/>
            <person name="Harrison M."/>
            <person name="Strong C."/>
            <person name="Farmer C."/>
            <person name="Delahaunty K."/>
            <person name="Markovic C."/>
            <person name="Hall O."/>
            <person name="Minx P."/>
            <person name="Tomlinson C."/>
            <person name="Mitreva M."/>
            <person name="Hou S."/>
            <person name="Chen J."/>
            <person name="Wollam A."/>
            <person name="Pepin K.H."/>
            <person name="Johnson M."/>
            <person name="Bhonagiri V."/>
            <person name="Zhang X."/>
            <person name="Suruliraj S."/>
            <person name="Warren W."/>
            <person name="Chinwalla A."/>
            <person name="Mardis E.R."/>
            <person name="Wilson R.K."/>
        </authorList>
    </citation>
    <scope>NUCLEOTIDE SEQUENCE [LARGE SCALE GENOMIC DNA]</scope>
    <source>
        <strain evidence="10">DSM 22608 / JCM 16073 / KCTC 15190 / YIT 12066</strain>
    </source>
</reference>
<feature type="transmembrane region" description="Helical" evidence="7">
    <location>
        <begin position="41"/>
        <end position="61"/>
    </location>
</feature>
<dbReference type="GO" id="GO:0055085">
    <property type="term" value="P:transmembrane transport"/>
    <property type="evidence" value="ECO:0007669"/>
    <property type="project" value="InterPro"/>
</dbReference>
<comment type="caution">
    <text evidence="9">The sequence shown here is derived from an EMBL/GenBank/DDBJ whole genome shotgun (WGS) entry which is preliminary data.</text>
</comment>
<gene>
    <name evidence="9" type="ORF">HMPREF9444_00237</name>
</gene>
<dbReference type="PANTHER" id="PTHR30193">
    <property type="entry name" value="ABC TRANSPORTER PERMEASE PROTEIN"/>
    <property type="match status" value="1"/>
</dbReference>
<keyword evidence="3" id="KW-1003">Cell membrane</keyword>
<dbReference type="CDD" id="cd06261">
    <property type="entry name" value="TM_PBP2"/>
    <property type="match status" value="1"/>
</dbReference>
<dbReference type="GO" id="GO:0005886">
    <property type="term" value="C:plasma membrane"/>
    <property type="evidence" value="ECO:0007669"/>
    <property type="project" value="UniProtKB-SubCell"/>
</dbReference>
<dbReference type="HOGENOM" id="CLU_016047_0_3_6"/>
<evidence type="ECO:0000256" key="3">
    <source>
        <dbReference type="ARBA" id="ARBA00022475"/>
    </source>
</evidence>
<proteinExistence type="inferred from homology"/>
<evidence type="ECO:0000313" key="10">
    <source>
        <dbReference type="Proteomes" id="UP000018458"/>
    </source>
</evidence>
<feature type="domain" description="ABC transmembrane type-1" evidence="8">
    <location>
        <begin position="4"/>
        <end position="216"/>
    </location>
</feature>
<evidence type="ECO:0000256" key="6">
    <source>
        <dbReference type="ARBA" id="ARBA00023136"/>
    </source>
</evidence>
<evidence type="ECO:0000256" key="2">
    <source>
        <dbReference type="ARBA" id="ARBA00022448"/>
    </source>
</evidence>
<sequence length="226" mass="25019">MQALYNTFIFTVVAVITEVFLGLMIAVLIDSIVKKQKFFRTVSLLPTLLPPVTVALVWQIMLANNDGLFNSILNLLGFAGYNFLGEIDTAFWCILLIDIWQYSPFAFLLMYASLQGVPKGQYEAAAVDGANAFQRFIYITLPNISNGIALVAILRMIDSFRLFDKVNVLTKGGPANSTATISQYIYQNGVSSLRVGYASTASVVMTVMVLAMASIYIYRSFKTKKL</sequence>
<keyword evidence="2 7" id="KW-0813">Transport</keyword>
<evidence type="ECO:0000313" key="9">
    <source>
        <dbReference type="EMBL" id="EFY07970.1"/>
    </source>
</evidence>
<dbReference type="Pfam" id="PF00528">
    <property type="entry name" value="BPD_transp_1"/>
    <property type="match status" value="1"/>
</dbReference>
<feature type="transmembrane region" description="Helical" evidence="7">
    <location>
        <begin position="91"/>
        <end position="112"/>
    </location>
</feature>
<evidence type="ECO:0000256" key="5">
    <source>
        <dbReference type="ARBA" id="ARBA00022989"/>
    </source>
</evidence>
<comment type="subcellular location">
    <subcellularLocation>
        <location evidence="1 7">Cell membrane</location>
        <topology evidence="1 7">Multi-pass membrane protein</topology>
    </subcellularLocation>
</comment>
<feature type="transmembrane region" description="Helical" evidence="7">
    <location>
        <begin position="6"/>
        <end position="29"/>
    </location>
</feature>
<evidence type="ECO:0000256" key="1">
    <source>
        <dbReference type="ARBA" id="ARBA00004651"/>
    </source>
</evidence>
<dbReference type="InterPro" id="IPR051393">
    <property type="entry name" value="ABC_transporter_permease"/>
</dbReference>
<dbReference type="eggNOG" id="COG1175">
    <property type="taxonomic scope" value="Bacteria"/>
</dbReference>
<evidence type="ECO:0000259" key="8">
    <source>
        <dbReference type="PROSITE" id="PS50928"/>
    </source>
</evidence>
<keyword evidence="5 7" id="KW-1133">Transmembrane helix</keyword>
<evidence type="ECO:0000256" key="7">
    <source>
        <dbReference type="RuleBase" id="RU363032"/>
    </source>
</evidence>
<dbReference type="InterPro" id="IPR000515">
    <property type="entry name" value="MetI-like"/>
</dbReference>
<dbReference type="PANTHER" id="PTHR30193:SF37">
    <property type="entry name" value="INNER MEMBRANE ABC TRANSPORTER PERMEASE PROTEIN YCJO"/>
    <property type="match status" value="1"/>
</dbReference>
<comment type="similarity">
    <text evidence="7">Belongs to the binding-protein-dependent transport system permease family.</text>
</comment>
<dbReference type="EMBL" id="AEVO01000008">
    <property type="protein sequence ID" value="EFY07970.1"/>
    <property type="molecule type" value="Genomic_DNA"/>
</dbReference>
<keyword evidence="10" id="KW-1185">Reference proteome</keyword>
<dbReference type="InterPro" id="IPR035906">
    <property type="entry name" value="MetI-like_sf"/>
</dbReference>
<dbReference type="SUPFAM" id="SSF161098">
    <property type="entry name" value="MetI-like"/>
    <property type="match status" value="1"/>
</dbReference>
<feature type="transmembrane region" description="Helical" evidence="7">
    <location>
        <begin position="195"/>
        <end position="218"/>
    </location>
</feature>
<dbReference type="STRING" id="762983.HMPREF9444_00237"/>
<organism evidence="9 10">
    <name type="scientific">Succinatimonas hippei (strain DSM 22608 / JCM 16073 / KCTC 15190 / YIT 12066)</name>
    <dbReference type="NCBI Taxonomy" id="762983"/>
    <lineage>
        <taxon>Bacteria</taxon>
        <taxon>Pseudomonadati</taxon>
        <taxon>Pseudomonadota</taxon>
        <taxon>Gammaproteobacteria</taxon>
        <taxon>Aeromonadales</taxon>
        <taxon>Succinivibrionaceae</taxon>
        <taxon>Succinatimonas</taxon>
    </lineage>
</organism>
<keyword evidence="4 7" id="KW-0812">Transmembrane</keyword>
<accession>E8LHS5</accession>
<dbReference type="Gene3D" id="1.10.3720.10">
    <property type="entry name" value="MetI-like"/>
    <property type="match status" value="1"/>
</dbReference>